<feature type="transmembrane region" description="Helical" evidence="2">
    <location>
        <begin position="210"/>
        <end position="230"/>
    </location>
</feature>
<organism evidence="3 4">
    <name type="scientific">Stieleria varia</name>
    <dbReference type="NCBI Taxonomy" id="2528005"/>
    <lineage>
        <taxon>Bacteria</taxon>
        <taxon>Pseudomonadati</taxon>
        <taxon>Planctomycetota</taxon>
        <taxon>Planctomycetia</taxon>
        <taxon>Pirellulales</taxon>
        <taxon>Pirellulaceae</taxon>
        <taxon>Stieleria</taxon>
    </lineage>
</organism>
<protein>
    <recommendedName>
        <fullName evidence="5">Prenyltransferase</fullName>
    </recommendedName>
</protein>
<feature type="transmembrane region" description="Helical" evidence="2">
    <location>
        <begin position="300"/>
        <end position="320"/>
    </location>
</feature>
<keyword evidence="4" id="KW-1185">Reference proteome</keyword>
<name>A0A5C6ANX3_9BACT</name>
<evidence type="ECO:0000313" key="3">
    <source>
        <dbReference type="EMBL" id="TWU00806.1"/>
    </source>
</evidence>
<dbReference type="Proteomes" id="UP000320176">
    <property type="component" value="Unassembled WGS sequence"/>
</dbReference>
<feature type="region of interest" description="Disordered" evidence="1">
    <location>
        <begin position="1"/>
        <end position="26"/>
    </location>
</feature>
<dbReference type="EMBL" id="SJPN01000005">
    <property type="protein sequence ID" value="TWU00806.1"/>
    <property type="molecule type" value="Genomic_DNA"/>
</dbReference>
<evidence type="ECO:0000313" key="4">
    <source>
        <dbReference type="Proteomes" id="UP000320176"/>
    </source>
</evidence>
<dbReference type="AlphaFoldDB" id="A0A5C6ANX3"/>
<keyword evidence="2" id="KW-0472">Membrane</keyword>
<accession>A0A5C6ANX3</accession>
<evidence type="ECO:0000256" key="2">
    <source>
        <dbReference type="SAM" id="Phobius"/>
    </source>
</evidence>
<reference evidence="3 4" key="1">
    <citation type="submission" date="2019-02" db="EMBL/GenBank/DDBJ databases">
        <title>Deep-cultivation of Planctomycetes and their phenomic and genomic characterization uncovers novel biology.</title>
        <authorList>
            <person name="Wiegand S."/>
            <person name="Jogler M."/>
            <person name="Boedeker C."/>
            <person name="Pinto D."/>
            <person name="Vollmers J."/>
            <person name="Rivas-Marin E."/>
            <person name="Kohn T."/>
            <person name="Peeters S.H."/>
            <person name="Heuer A."/>
            <person name="Rast P."/>
            <person name="Oberbeckmann S."/>
            <person name="Bunk B."/>
            <person name="Jeske O."/>
            <person name="Meyerdierks A."/>
            <person name="Storesund J.E."/>
            <person name="Kallscheuer N."/>
            <person name="Luecker S."/>
            <person name="Lage O.M."/>
            <person name="Pohl T."/>
            <person name="Merkel B.J."/>
            <person name="Hornburger P."/>
            <person name="Mueller R.-W."/>
            <person name="Bruemmer F."/>
            <person name="Labrenz M."/>
            <person name="Spormann A.M."/>
            <person name="Op Den Camp H."/>
            <person name="Overmann J."/>
            <person name="Amann R."/>
            <person name="Jetten M.S.M."/>
            <person name="Mascher T."/>
            <person name="Medema M.H."/>
            <person name="Devos D.P."/>
            <person name="Kaster A.-K."/>
            <person name="Ovreas L."/>
            <person name="Rohde M."/>
            <person name="Galperin M.Y."/>
            <person name="Jogler C."/>
        </authorList>
    </citation>
    <scope>NUCLEOTIDE SEQUENCE [LARGE SCALE GENOMIC DNA]</scope>
    <source>
        <strain evidence="3 4">Pla52n</strain>
    </source>
</reference>
<keyword evidence="2" id="KW-1133">Transmembrane helix</keyword>
<feature type="transmembrane region" description="Helical" evidence="2">
    <location>
        <begin position="144"/>
        <end position="162"/>
    </location>
</feature>
<feature type="transmembrane region" description="Helical" evidence="2">
    <location>
        <begin position="119"/>
        <end position="138"/>
    </location>
</feature>
<feature type="transmembrane region" description="Helical" evidence="2">
    <location>
        <begin position="251"/>
        <end position="266"/>
    </location>
</feature>
<dbReference type="RefSeq" id="WP_197454777.1">
    <property type="nucleotide sequence ID" value="NZ_CP151726.1"/>
</dbReference>
<sequence length="324" mass="35320">MSQQQTIPRPPATHNASPPDSAMSPAAWTGTLANHARPPSTVPRINAVSLDAVAVAAVWLAAVTRLHTGHGPDWGHVCLMALTVWLVYTGDHLMDARKERSPACPIPYRHVFHRQHWRLISITMMAAAPLLMVAIPFVLNSVELALAALGSVAVGGYLILVHRRNRLTVDSLPVWFKPAVVASLFAYGMHIPALAAFITGELPTGNSEPFSVIRLAATWVISSGLFFLNCQWVSNLDRQPEKQFRRLPEKTVTITAITILLASSLLRFPITMVMATGPALMLLIGIAARRHRGHEFTTSLWASAFDVSLVLTGLLLWATACQTI</sequence>
<feature type="compositionally biased region" description="Low complexity" evidence="1">
    <location>
        <begin position="16"/>
        <end position="26"/>
    </location>
</feature>
<feature type="transmembrane region" description="Helical" evidence="2">
    <location>
        <begin position="174"/>
        <end position="198"/>
    </location>
</feature>
<proteinExistence type="predicted"/>
<evidence type="ECO:0000256" key="1">
    <source>
        <dbReference type="SAM" id="MobiDB-lite"/>
    </source>
</evidence>
<gene>
    <name evidence="3" type="ORF">Pla52n_41750</name>
</gene>
<comment type="caution">
    <text evidence="3">The sequence shown here is derived from an EMBL/GenBank/DDBJ whole genome shotgun (WGS) entry which is preliminary data.</text>
</comment>
<keyword evidence="2" id="KW-0812">Transmembrane</keyword>
<evidence type="ECO:0008006" key="5">
    <source>
        <dbReference type="Google" id="ProtNLM"/>
    </source>
</evidence>